<dbReference type="EMBL" id="CDGJ01000115">
    <property type="protein sequence ID" value="CEJ09225.1"/>
    <property type="molecule type" value="Genomic_DNA"/>
</dbReference>
<dbReference type="AlphaFoldDB" id="A0A8S0Y391"/>
<evidence type="ECO:0000259" key="2">
    <source>
        <dbReference type="Pfam" id="PF13478"/>
    </source>
</evidence>
<keyword evidence="5" id="KW-1185">Reference proteome</keyword>
<evidence type="ECO:0000313" key="5">
    <source>
        <dbReference type="Proteomes" id="UP001071230"/>
    </source>
</evidence>
<dbReference type="KEGG" id="aacx:DEACI_2474"/>
<dbReference type="PANTHER" id="PTHR30388:SF6">
    <property type="entry name" value="XANTHINE DEHYDROGENASE SUBUNIT A-RELATED"/>
    <property type="match status" value="1"/>
</dbReference>
<organism evidence="3">
    <name type="scientific">Acididesulfobacillus acetoxydans</name>
    <dbReference type="NCBI Taxonomy" id="1561005"/>
    <lineage>
        <taxon>Bacteria</taxon>
        <taxon>Bacillati</taxon>
        <taxon>Bacillota</taxon>
        <taxon>Clostridia</taxon>
        <taxon>Eubacteriales</taxon>
        <taxon>Peptococcaceae</taxon>
        <taxon>Acididesulfobacillus</taxon>
    </lineage>
</organism>
<dbReference type="Gene3D" id="3.40.50.720">
    <property type="entry name" value="NAD(P)-binding Rossmann-like Domain"/>
    <property type="match status" value="1"/>
</dbReference>
<dbReference type="SUPFAM" id="SSF51735">
    <property type="entry name" value="NAD(P)-binding Rossmann-fold domains"/>
    <property type="match status" value="1"/>
</dbReference>
<gene>
    <name evidence="3" type="ORF">DEACI_2474</name>
    <name evidence="4" type="ORF">DEACI_3709</name>
</gene>
<dbReference type="InterPro" id="IPR036291">
    <property type="entry name" value="NAD(P)-bd_dom_sf"/>
</dbReference>
<dbReference type="PANTHER" id="PTHR30388">
    <property type="entry name" value="ALDEHYDE OXIDOREDUCTASE MOLYBDENUM COFACTOR ASSEMBLY PROTEIN"/>
    <property type="match status" value="1"/>
</dbReference>
<dbReference type="Proteomes" id="UP000836597">
    <property type="component" value="Chromosome"/>
</dbReference>
<accession>A0A8S0Y391</accession>
<dbReference type="Proteomes" id="UP001071230">
    <property type="component" value="Unassembled WGS sequence"/>
</dbReference>
<dbReference type="Pfam" id="PF02625">
    <property type="entry name" value="XdhC_CoxI"/>
    <property type="match status" value="1"/>
</dbReference>
<feature type="domain" description="XdhC Rossmann" evidence="2">
    <location>
        <begin position="192"/>
        <end position="334"/>
    </location>
</feature>
<proteinExistence type="predicted"/>
<evidence type="ECO:0000259" key="1">
    <source>
        <dbReference type="Pfam" id="PF02625"/>
    </source>
</evidence>
<dbReference type="EMBL" id="LR746496">
    <property type="protein sequence ID" value="CAA7601805.1"/>
    <property type="molecule type" value="Genomic_DNA"/>
</dbReference>
<name>A0A8S0Y391_9FIRM</name>
<dbReference type="Pfam" id="PF13478">
    <property type="entry name" value="XdhC_C"/>
    <property type="match status" value="1"/>
</dbReference>
<dbReference type="InterPro" id="IPR027051">
    <property type="entry name" value="XdhC_Rossmann_dom"/>
</dbReference>
<dbReference type="InterPro" id="IPR052698">
    <property type="entry name" value="MoCofactor_Util/Proc"/>
</dbReference>
<evidence type="ECO:0000313" key="4">
    <source>
        <dbReference type="EMBL" id="CEJ09225.1"/>
    </source>
</evidence>
<dbReference type="RefSeq" id="WP_240985281.1">
    <property type="nucleotide sequence ID" value="NZ_CDGJ01000115.1"/>
</dbReference>
<protein>
    <submittedName>
        <fullName evidence="4">Xanthine and CO dehydrogenases maturation factor, XdhC/CoxF</fullName>
    </submittedName>
    <submittedName>
        <fullName evidence="3">XdhC and CoxI family</fullName>
    </submittedName>
</protein>
<sequence>MDDTLIRSILDTFKNRVHAVMATIVRTEGSTPREPGTRMLIFADGQTVGTIGGGSTEQSVLAGARALLNTNGTFPPEIRHLGINQTANPKLSPVCGGSLDVLLEEVGDRGFWQHAGELAASGREIVLITALFPPYAKTIWDSRGNILGGEPQAGLAVTTLDLTQIRARRAALVWETRALSWLVEPVLRKERLLILGAGHVGREVAYYAKPLDFEVSVIDDRVTCVRPEFFPGAQSVLCTEFVDGIKNYRPQNDTYVVIATWSHQKDEECLNEVLNYPAKYIGMLGSQTKVRRIVTNLRDKGYTAENIARLRAPVGLDIGAQTPAEIALSILAEIISVKRTGQAPRETTAAP</sequence>
<reference evidence="4" key="1">
    <citation type="submission" date="2014-11" db="EMBL/GenBank/DDBJ databases">
        <authorList>
            <person name="Hornung B.V."/>
        </authorList>
    </citation>
    <scope>NUCLEOTIDE SEQUENCE</scope>
    <source>
        <strain evidence="4">INE</strain>
    </source>
</reference>
<reference evidence="3" key="2">
    <citation type="submission" date="2020-01" db="EMBL/GenBank/DDBJ databases">
        <authorList>
            <person name="Hornung B."/>
        </authorList>
    </citation>
    <scope>NUCLEOTIDE SEQUENCE</scope>
    <source>
        <strain evidence="3">PacBioINE</strain>
    </source>
</reference>
<feature type="domain" description="XdhC- CoxI" evidence="1">
    <location>
        <begin position="16"/>
        <end position="72"/>
    </location>
</feature>
<dbReference type="InterPro" id="IPR003777">
    <property type="entry name" value="XdhC_CoxI"/>
</dbReference>
<evidence type="ECO:0000313" key="3">
    <source>
        <dbReference type="EMBL" id="CAA7601805.1"/>
    </source>
</evidence>